<protein>
    <recommendedName>
        <fullName evidence="4">Probable tRNA pseudouridine synthase D</fullName>
        <ecNumber evidence="4">5.4.99.27</ecNumber>
    </recommendedName>
    <alternativeName>
        <fullName evidence="4">tRNA pseudouridine(13) synthase</fullName>
    </alternativeName>
    <alternativeName>
        <fullName evidence="4">tRNA pseudouridylate synthase D</fullName>
    </alternativeName>
    <alternativeName>
        <fullName evidence="4">tRNA-uridine isomerase D</fullName>
    </alternativeName>
</protein>
<dbReference type="InterPro" id="IPR042214">
    <property type="entry name" value="TruD_catalytic"/>
</dbReference>
<dbReference type="PROSITE" id="PS50984">
    <property type="entry name" value="TRUD"/>
    <property type="match status" value="1"/>
</dbReference>
<dbReference type="InterPro" id="IPR011760">
    <property type="entry name" value="PsdUridine_synth_TruD_insert"/>
</dbReference>
<accession>A0A8T4KTV1</accession>
<keyword evidence="3 4" id="KW-0413">Isomerase</keyword>
<comment type="catalytic activity">
    <reaction evidence="4">
        <text>uridine(13) in tRNA = pseudouridine(13) in tRNA</text>
        <dbReference type="Rhea" id="RHEA:42540"/>
        <dbReference type="Rhea" id="RHEA-COMP:10105"/>
        <dbReference type="Rhea" id="RHEA-COMP:10106"/>
        <dbReference type="ChEBI" id="CHEBI:65314"/>
        <dbReference type="ChEBI" id="CHEBI:65315"/>
        <dbReference type="EC" id="5.4.99.27"/>
    </reaction>
</comment>
<evidence type="ECO:0000256" key="1">
    <source>
        <dbReference type="ARBA" id="ARBA00007953"/>
    </source>
</evidence>
<sequence>MYSTKCKGIGGRIKQRIADFIVEEITPEGKACQIKAFNAEGKISGFSDAKLEIPGNPEGKEFLICELEKFNYDLNMAVRFVSHFLQSSRKRVGYAGLKDKRAITCQRVSLWKPDLERLEKFKSRFIDLRPLEWSAKRVEIGDLKANNFRIAIRNIELEEKECRERILEFAKEAGSNGVANFFGEQRFGGIRAITHEVGRFVIQGKLKNAVMLYLGFVEAREKEESTQARNLVNEGKFAEALALFPKEYRFEKSMLNHLVKNPEDFAGAIGKLPKAMRYLFTHAFQSHLYNRIIEERIKQGFGLKEIEGDLKDDEGNVLIPLIGFESKMPEGKSLEIVQKILDEESVKKEDFKVRQMPELSSKGAAKKLVLKPRNFELLEIGKDEFNEGKLKAVVSFELEKGAYATTVLAELLKQSSEKV</sequence>
<comment type="function">
    <text evidence="4">Could be responsible for synthesis of pseudouridine from uracil-13 in transfer RNAs.</text>
</comment>
<dbReference type="InterPro" id="IPR001656">
    <property type="entry name" value="PsdUridine_synth_TruD"/>
</dbReference>
<evidence type="ECO:0000256" key="4">
    <source>
        <dbReference type="HAMAP-Rule" id="MF_01082"/>
    </source>
</evidence>
<reference evidence="6" key="1">
    <citation type="submission" date="2021-03" db="EMBL/GenBank/DDBJ databases">
        <authorList>
            <person name="Jaffe A."/>
        </authorList>
    </citation>
    <scope>NUCLEOTIDE SEQUENCE</scope>
    <source>
        <strain evidence="6">RIFCSPLOWO2_01_FULL_43_13</strain>
    </source>
</reference>
<dbReference type="PANTHER" id="PTHR13326">
    <property type="entry name" value="TRNA PSEUDOURIDINE SYNTHASE D"/>
    <property type="match status" value="1"/>
</dbReference>
<evidence type="ECO:0000256" key="2">
    <source>
        <dbReference type="ARBA" id="ARBA00022694"/>
    </source>
</evidence>
<gene>
    <name evidence="4 6" type="primary">truD</name>
    <name evidence="6" type="ORF">J4478_03685</name>
</gene>
<dbReference type="Gene3D" id="3.30.2350.20">
    <property type="entry name" value="TruD, catalytic domain"/>
    <property type="match status" value="2"/>
</dbReference>
<dbReference type="PROSITE" id="PS01268">
    <property type="entry name" value="UPF0024"/>
    <property type="match status" value="1"/>
</dbReference>
<dbReference type="Proteomes" id="UP000680185">
    <property type="component" value="Unassembled WGS sequence"/>
</dbReference>
<evidence type="ECO:0000259" key="5">
    <source>
        <dbReference type="PROSITE" id="PS50984"/>
    </source>
</evidence>
<dbReference type="InterPro" id="IPR020119">
    <property type="entry name" value="PsdUridine_synth_TruD_CS"/>
</dbReference>
<name>A0A8T4KTV1_9ARCH</name>
<dbReference type="PANTHER" id="PTHR13326:SF21">
    <property type="entry name" value="PSEUDOURIDYLATE SYNTHASE PUS7L"/>
    <property type="match status" value="1"/>
</dbReference>
<dbReference type="SUPFAM" id="SSF55120">
    <property type="entry name" value="Pseudouridine synthase"/>
    <property type="match status" value="1"/>
</dbReference>
<keyword evidence="2 4" id="KW-0819">tRNA processing</keyword>
<dbReference type="EC" id="5.4.99.27" evidence="4"/>
<proteinExistence type="inferred from homology"/>
<dbReference type="PIRSF" id="PIRSF037016">
    <property type="entry name" value="Pseudouridin_synth_euk_prd"/>
    <property type="match status" value="1"/>
</dbReference>
<evidence type="ECO:0000313" key="6">
    <source>
        <dbReference type="EMBL" id="MBS3058473.1"/>
    </source>
</evidence>
<feature type="active site" description="Nucleophile" evidence="4">
    <location>
        <position position="99"/>
    </location>
</feature>
<dbReference type="GO" id="GO:0003723">
    <property type="term" value="F:RNA binding"/>
    <property type="evidence" value="ECO:0007669"/>
    <property type="project" value="InterPro"/>
</dbReference>
<evidence type="ECO:0000313" key="7">
    <source>
        <dbReference type="Proteomes" id="UP000680185"/>
    </source>
</evidence>
<dbReference type="GO" id="GO:0031119">
    <property type="term" value="P:tRNA pseudouridine synthesis"/>
    <property type="evidence" value="ECO:0007669"/>
    <property type="project" value="UniProtKB-UniRule"/>
</dbReference>
<dbReference type="HAMAP" id="MF_01082">
    <property type="entry name" value="TruD"/>
    <property type="match status" value="1"/>
</dbReference>
<dbReference type="EMBL" id="JAGVWB010000025">
    <property type="protein sequence ID" value="MBS3058473.1"/>
    <property type="molecule type" value="Genomic_DNA"/>
</dbReference>
<comment type="caution">
    <text evidence="6">The sequence shown here is derived from an EMBL/GenBank/DDBJ whole genome shotgun (WGS) entry which is preliminary data.</text>
</comment>
<comment type="similarity">
    <text evidence="1 4">Belongs to the pseudouridine synthase TruD family.</text>
</comment>
<reference evidence="6" key="2">
    <citation type="submission" date="2021-05" db="EMBL/GenBank/DDBJ databases">
        <title>Protein family content uncovers lineage relationships and bacterial pathway maintenance mechanisms in DPANN archaea.</title>
        <authorList>
            <person name="Castelle C.J."/>
            <person name="Meheust R."/>
            <person name="Jaffe A.L."/>
            <person name="Seitz K."/>
            <person name="Gong X."/>
            <person name="Baker B.J."/>
            <person name="Banfield J.F."/>
        </authorList>
    </citation>
    <scope>NUCLEOTIDE SEQUENCE</scope>
    <source>
        <strain evidence="6">RIFCSPLOWO2_01_FULL_43_13</strain>
    </source>
</reference>
<dbReference type="InterPro" id="IPR020103">
    <property type="entry name" value="PsdUridine_synth_cat_dom_sf"/>
</dbReference>
<dbReference type="NCBIfam" id="TIGR00094">
    <property type="entry name" value="tRNA_TruD_broad"/>
    <property type="match status" value="1"/>
</dbReference>
<dbReference type="Pfam" id="PF01142">
    <property type="entry name" value="TruD"/>
    <property type="match status" value="1"/>
</dbReference>
<organism evidence="6 7">
    <name type="scientific">Candidatus Iainarchaeum sp</name>
    <dbReference type="NCBI Taxonomy" id="3101447"/>
    <lineage>
        <taxon>Archaea</taxon>
        <taxon>Candidatus Iainarchaeota</taxon>
        <taxon>Candidatus Iainarchaeia</taxon>
        <taxon>Candidatus Iainarchaeales</taxon>
        <taxon>Candidatus Iainarchaeaceae</taxon>
        <taxon>Candidatus Iainarchaeum</taxon>
    </lineage>
</organism>
<dbReference type="GO" id="GO:0160150">
    <property type="term" value="F:tRNA pseudouridine(13) synthase activity"/>
    <property type="evidence" value="ECO:0007669"/>
    <property type="project" value="UniProtKB-EC"/>
</dbReference>
<dbReference type="AlphaFoldDB" id="A0A8T4KTV1"/>
<evidence type="ECO:0000256" key="3">
    <source>
        <dbReference type="ARBA" id="ARBA00023235"/>
    </source>
</evidence>
<feature type="domain" description="TRUD" evidence="5">
    <location>
        <begin position="177"/>
        <end position="371"/>
    </location>
</feature>